<dbReference type="Proteomes" id="UP000556436">
    <property type="component" value="Unassembled WGS sequence"/>
</dbReference>
<organism evidence="3 4">
    <name type="scientific">Streptomyces netropsis</name>
    <name type="common">Streptoverticillium netropsis</name>
    <dbReference type="NCBI Taxonomy" id="55404"/>
    <lineage>
        <taxon>Bacteria</taxon>
        <taxon>Bacillati</taxon>
        <taxon>Actinomycetota</taxon>
        <taxon>Actinomycetes</taxon>
        <taxon>Kitasatosporales</taxon>
        <taxon>Streptomycetaceae</taxon>
        <taxon>Streptomyces</taxon>
    </lineage>
</organism>
<dbReference type="InterPro" id="IPR036165">
    <property type="entry name" value="YefM-like_sf"/>
</dbReference>
<keyword evidence="3" id="KW-0238">DNA-binding</keyword>
<sequence length="91" mass="9806">MTKVSLSEARIVTMRELSQRTSQVVQEICQSGQPALITRHGKFLAAIAPLEDVTIDAAIQSIAGRAPLPDDDGNRTLLDPDTARRQLGLAP</sequence>
<evidence type="ECO:0000313" key="4">
    <source>
        <dbReference type="Proteomes" id="UP000556436"/>
    </source>
</evidence>
<accession>A0A7W7LFA4</accession>
<dbReference type="GO" id="GO:0003677">
    <property type="term" value="F:DNA binding"/>
    <property type="evidence" value="ECO:0007669"/>
    <property type="project" value="UniProtKB-KW"/>
</dbReference>
<keyword evidence="4" id="KW-1185">Reference proteome</keyword>
<protein>
    <submittedName>
        <fullName evidence="3">Antitoxin (DNA-binding transcriptional repressor) of toxin-antitoxin stability system</fullName>
    </submittedName>
</protein>
<dbReference type="EMBL" id="JACHJG010000010">
    <property type="protein sequence ID" value="MBB4888631.1"/>
    <property type="molecule type" value="Genomic_DNA"/>
</dbReference>
<dbReference type="RefSeq" id="WP_184736373.1">
    <property type="nucleotide sequence ID" value="NZ_BMRW01000003.1"/>
</dbReference>
<proteinExistence type="inferred from homology"/>
<feature type="region of interest" description="Disordered" evidence="2">
    <location>
        <begin position="64"/>
        <end position="91"/>
    </location>
</feature>
<reference evidence="3 4" key="1">
    <citation type="submission" date="2020-08" db="EMBL/GenBank/DDBJ databases">
        <title>Genomic Encyclopedia of Type Strains, Phase III (KMG-III): the genomes of soil and plant-associated and newly described type strains.</title>
        <authorList>
            <person name="Whitman W."/>
        </authorList>
    </citation>
    <scope>NUCLEOTIDE SEQUENCE [LARGE SCALE GENOMIC DNA]</scope>
    <source>
        <strain evidence="3 4">CECT 3265</strain>
    </source>
</reference>
<evidence type="ECO:0000256" key="1">
    <source>
        <dbReference type="ARBA" id="ARBA00009981"/>
    </source>
</evidence>
<dbReference type="SUPFAM" id="SSF143120">
    <property type="entry name" value="YefM-like"/>
    <property type="match status" value="1"/>
</dbReference>
<evidence type="ECO:0000313" key="3">
    <source>
        <dbReference type="EMBL" id="MBB4888631.1"/>
    </source>
</evidence>
<gene>
    <name evidence="3" type="ORF">FHS38_004702</name>
</gene>
<name>A0A7W7LFA4_STRNE</name>
<evidence type="ECO:0000256" key="2">
    <source>
        <dbReference type="SAM" id="MobiDB-lite"/>
    </source>
</evidence>
<dbReference type="AlphaFoldDB" id="A0A7W7LFA4"/>
<comment type="similarity">
    <text evidence="1">Belongs to the phD/YefM antitoxin family.</text>
</comment>
<comment type="caution">
    <text evidence="3">The sequence shown here is derived from an EMBL/GenBank/DDBJ whole genome shotgun (WGS) entry which is preliminary data.</text>
</comment>